<feature type="transmembrane region" description="Helical" evidence="7">
    <location>
        <begin position="239"/>
        <end position="265"/>
    </location>
</feature>
<name>H5SCQ6_9BACT</name>
<dbReference type="Gene3D" id="1.10.8.540">
    <property type="entry name" value="FHIPEP family, domain 3"/>
    <property type="match status" value="1"/>
</dbReference>
<evidence type="ECO:0000313" key="9">
    <source>
        <dbReference type="EMBL" id="BAL53942.1"/>
    </source>
</evidence>
<feature type="transmembrane region" description="Helical" evidence="7">
    <location>
        <begin position="25"/>
        <end position="42"/>
    </location>
</feature>
<keyword evidence="3 7" id="KW-1003">Cell membrane</keyword>
<comment type="similarity">
    <text evidence="2 7">Belongs to the FHIPEP (flagella/HR/invasion proteins export pore) family.</text>
</comment>
<dbReference type="InterPro" id="IPR042193">
    <property type="entry name" value="FHIPEP_3"/>
</dbReference>
<keyword evidence="7" id="KW-1005">Bacterial flagellum biogenesis</keyword>
<dbReference type="InterPro" id="IPR042194">
    <property type="entry name" value="FHIPEP_1"/>
</dbReference>
<dbReference type="AlphaFoldDB" id="H5SCQ6"/>
<feature type="region of interest" description="Disordered" evidence="8">
    <location>
        <begin position="691"/>
        <end position="710"/>
    </location>
</feature>
<dbReference type="PANTHER" id="PTHR30161:SF1">
    <property type="entry name" value="FLAGELLAR BIOSYNTHESIS PROTEIN FLHA-RELATED"/>
    <property type="match status" value="1"/>
</dbReference>
<feature type="transmembrane region" description="Helical" evidence="7">
    <location>
        <begin position="49"/>
        <end position="68"/>
    </location>
</feature>
<evidence type="ECO:0000256" key="1">
    <source>
        <dbReference type="ARBA" id="ARBA00004651"/>
    </source>
</evidence>
<feature type="transmembrane region" description="Helical" evidence="7">
    <location>
        <begin position="112"/>
        <end position="138"/>
    </location>
</feature>
<protein>
    <recommendedName>
        <fullName evidence="7">Flagellar biosynthesis protein FlhA</fullName>
    </recommendedName>
</protein>
<evidence type="ECO:0000256" key="2">
    <source>
        <dbReference type="ARBA" id="ARBA00008835"/>
    </source>
</evidence>
<dbReference type="PROSITE" id="PS00994">
    <property type="entry name" value="FHIPEP"/>
    <property type="match status" value="1"/>
</dbReference>
<evidence type="ECO:0000256" key="6">
    <source>
        <dbReference type="ARBA" id="ARBA00023136"/>
    </source>
</evidence>
<dbReference type="PIRSF" id="PIRSF005419">
    <property type="entry name" value="FlhA"/>
    <property type="match status" value="1"/>
</dbReference>
<keyword evidence="4 7" id="KW-0812">Transmembrane</keyword>
<dbReference type="EMBL" id="AP011672">
    <property type="protein sequence ID" value="BAL53942.1"/>
    <property type="molecule type" value="Genomic_DNA"/>
</dbReference>
<evidence type="ECO:0000256" key="5">
    <source>
        <dbReference type="ARBA" id="ARBA00022989"/>
    </source>
</evidence>
<accession>H5SCQ6</accession>
<organism evidence="9">
    <name type="scientific">uncultured Planctomycetota bacterium</name>
    <dbReference type="NCBI Taxonomy" id="120965"/>
    <lineage>
        <taxon>Bacteria</taxon>
        <taxon>Pseudomonadati</taxon>
        <taxon>Planctomycetota</taxon>
        <taxon>environmental samples</taxon>
    </lineage>
</organism>
<dbReference type="NCBIfam" id="TIGR01398">
    <property type="entry name" value="FlhA"/>
    <property type="match status" value="1"/>
</dbReference>
<keyword evidence="9" id="KW-0966">Cell projection</keyword>
<keyword evidence="9" id="KW-0969">Cilium</keyword>
<keyword evidence="7" id="KW-0653">Protein transport</keyword>
<comment type="function">
    <text evidence="7">Required for formation of the rod structure of the flagellar apparatus. Together with FliI and FliH, may constitute the export apparatus of flagellin.</text>
</comment>
<dbReference type="PRINTS" id="PR00949">
    <property type="entry name" value="TYPE3IMAPROT"/>
</dbReference>
<sequence length="710" mass="77575">MPQAMSTATLPTTDSNFTFAQRSEWALAAAMVGVLVVLLVPLPPFLIDLLLATNFALTLLVLLVVLAAKEPLDFSVFPSILLLLTLLRLALNVATTRQILLQAQAGAIVDAFGHFVVGGNLVVGLVVFLILVVIQFVVITKGANRISEVAARFTLDALPGKQMAIDAELNNGTIDEAEARRRRQQLMREAEFHGAMDGASKFVRGDAIAGLVITAINLIGGVILGMMRGMTLGQAMQRYSILTVGDGLVSQIPALLIATAAGMLVTKGTTQIGLGQEISGQVLGRARVLGMSAAILGALALVPGLPKWPFLIVAAILAWSARQVRPAPPKPVEEKKALPRTTGQSIERHAEEFLQQDRVCLEIGARLIPLVDPNRGAGLLDRIAAMRRELARRHGLWVPPIRIRDNLQQLEPESYRVLIGGREVARGQLRPDRWLAIDATGNRPPIEGEPTSEPAFGMPALWISESHRQQAQLAGYMVVDPASVLITHLGEIVRRHAHELLSREDVKLLVDKVRATAPSLVDELIPNQLSLGTLHRVLCLLLEERVPISNLTLILEALTHYAGTVKDAVELAERIRPELGRDICDRFRDAQNRLRAIVLEPRLHLELQRSLHQGHLVLEPNRLERMILRLSEVWRRAVGQGQEAALLCDTTIRRPLRQALFRSLPDLGVISYAEVPANFTLHPVDMLRVEDLAPPGTQPSSPQGQHPAGN</sequence>
<feature type="transmembrane region" description="Helical" evidence="7">
    <location>
        <begin position="207"/>
        <end position="227"/>
    </location>
</feature>
<proteinExistence type="inferred from homology"/>
<feature type="transmembrane region" description="Helical" evidence="7">
    <location>
        <begin position="293"/>
        <end position="319"/>
    </location>
</feature>
<dbReference type="Gene3D" id="3.40.30.60">
    <property type="entry name" value="FHIPEP family, domain 1"/>
    <property type="match status" value="1"/>
</dbReference>
<dbReference type="GO" id="GO:0044780">
    <property type="term" value="P:bacterial-type flagellum assembly"/>
    <property type="evidence" value="ECO:0007669"/>
    <property type="project" value="InterPro"/>
</dbReference>
<keyword evidence="5 7" id="KW-1133">Transmembrane helix</keyword>
<dbReference type="GO" id="GO:0009306">
    <property type="term" value="P:protein secretion"/>
    <property type="evidence" value="ECO:0007669"/>
    <property type="project" value="InterPro"/>
</dbReference>
<reference evidence="9" key="1">
    <citation type="journal article" date="2005" name="Environ. Microbiol.">
        <title>Genetic and functional properties of uncultivated thermophilic crenarchaeotes from a subsurface gold mine as revealed by analysis of genome fragments.</title>
        <authorList>
            <person name="Nunoura T."/>
            <person name="Hirayama H."/>
            <person name="Takami H."/>
            <person name="Oida H."/>
            <person name="Nishi S."/>
            <person name="Shimamura S."/>
            <person name="Suzuki Y."/>
            <person name="Inagaki F."/>
            <person name="Takai K."/>
            <person name="Nealson K.H."/>
            <person name="Horikoshi K."/>
        </authorList>
    </citation>
    <scope>NUCLEOTIDE SEQUENCE</scope>
</reference>
<keyword evidence="7" id="KW-1006">Bacterial flagellum protein export</keyword>
<evidence type="ECO:0000256" key="8">
    <source>
        <dbReference type="SAM" id="MobiDB-lite"/>
    </source>
</evidence>
<evidence type="ECO:0000256" key="3">
    <source>
        <dbReference type="ARBA" id="ARBA00022475"/>
    </source>
</evidence>
<dbReference type="InterPro" id="IPR025505">
    <property type="entry name" value="FHIPEP_CS"/>
</dbReference>
<feature type="compositionally biased region" description="Low complexity" evidence="8">
    <location>
        <begin position="694"/>
        <end position="710"/>
    </location>
</feature>
<dbReference type="Gene3D" id="3.40.50.12790">
    <property type="entry name" value="FHIPEP family, domain 4"/>
    <property type="match status" value="1"/>
</dbReference>
<keyword evidence="6 7" id="KW-0472">Membrane</keyword>
<keyword evidence="7" id="KW-0813">Transport</keyword>
<dbReference type="PANTHER" id="PTHR30161">
    <property type="entry name" value="FLAGELLAR EXPORT PROTEIN, MEMBRANE FLHA SUBUNIT-RELATED"/>
    <property type="match status" value="1"/>
</dbReference>
<feature type="transmembrane region" description="Helical" evidence="7">
    <location>
        <begin position="74"/>
        <end position="91"/>
    </location>
</feature>
<reference evidence="9" key="2">
    <citation type="journal article" date="2012" name="PLoS ONE">
        <title>A Deeply Branching Thermophilic Bacterium with an Ancient Acetyl-CoA Pathway Dominates a Subsurface Ecosystem.</title>
        <authorList>
            <person name="Takami H."/>
            <person name="Noguchi H."/>
            <person name="Takaki Y."/>
            <person name="Uchiyama I."/>
            <person name="Toyoda A."/>
            <person name="Nishi S."/>
            <person name="Chee G.-J."/>
            <person name="Arai W."/>
            <person name="Nunoura T."/>
            <person name="Itoh T."/>
            <person name="Hattori M."/>
            <person name="Takai K."/>
        </authorList>
    </citation>
    <scope>NUCLEOTIDE SEQUENCE</scope>
</reference>
<dbReference type="Pfam" id="PF00771">
    <property type="entry name" value="FHIPEP"/>
    <property type="match status" value="1"/>
</dbReference>
<keyword evidence="9" id="KW-0282">Flagellum</keyword>
<comment type="subcellular location">
    <subcellularLocation>
        <location evidence="1 7">Cell membrane</location>
        <topology evidence="1 7">Multi-pass membrane protein</topology>
    </subcellularLocation>
</comment>
<dbReference type="InterPro" id="IPR042196">
    <property type="entry name" value="FHIPEP_4"/>
</dbReference>
<dbReference type="InterPro" id="IPR006301">
    <property type="entry name" value="FlhA"/>
</dbReference>
<dbReference type="GO" id="GO:0005886">
    <property type="term" value="C:plasma membrane"/>
    <property type="evidence" value="ECO:0007669"/>
    <property type="project" value="UniProtKB-SubCell"/>
</dbReference>
<evidence type="ECO:0000256" key="7">
    <source>
        <dbReference type="RuleBase" id="RU364093"/>
    </source>
</evidence>
<dbReference type="InterPro" id="IPR001712">
    <property type="entry name" value="T3SS_FHIPEP"/>
</dbReference>
<evidence type="ECO:0000256" key="4">
    <source>
        <dbReference type="ARBA" id="ARBA00022692"/>
    </source>
</evidence>
<gene>
    <name evidence="7" type="primary">flhA</name>
    <name evidence="9" type="ORF">HGMM_F11F07C14</name>
</gene>